<evidence type="ECO:0000256" key="2">
    <source>
        <dbReference type="ARBA" id="ARBA00022801"/>
    </source>
</evidence>
<feature type="binding site" evidence="4">
    <location>
        <position position="99"/>
    </location>
    <ligand>
        <name>Zn(2+)</name>
        <dbReference type="ChEBI" id="CHEBI:29105"/>
        <label>1</label>
    </ligand>
</feature>
<protein>
    <submittedName>
        <fullName evidence="6">6646_t:CDS:1</fullName>
    </submittedName>
</protein>
<feature type="binding site" evidence="4">
    <location>
        <position position="98"/>
    </location>
    <ligand>
        <name>Zn(2+)</name>
        <dbReference type="ChEBI" id="CHEBI:29105"/>
        <label>1</label>
    </ligand>
</feature>
<dbReference type="PROSITE" id="PS51845">
    <property type="entry name" value="PDEASE_I_2"/>
    <property type="match status" value="1"/>
</dbReference>
<keyword evidence="7" id="KW-1185">Reference proteome</keyword>
<reference evidence="6" key="1">
    <citation type="submission" date="2021-06" db="EMBL/GenBank/DDBJ databases">
        <authorList>
            <person name="Kallberg Y."/>
            <person name="Tangrot J."/>
            <person name="Rosling A."/>
        </authorList>
    </citation>
    <scope>NUCLEOTIDE SEQUENCE</scope>
    <source>
        <strain evidence="6">BR232B</strain>
    </source>
</reference>
<evidence type="ECO:0000259" key="5">
    <source>
        <dbReference type="PROSITE" id="PS51845"/>
    </source>
</evidence>
<sequence length="308" mass="35762">MALRETNNWSNDTFNVSLATLAAQVFADVLTRVGADKDKFNEFVKSVEKSYNSENPYHNAFHAGDVLQSAYFFTQQQEIKEILSDLDVLTLLFAALVHDIDHPGLSADFLLRIEHNTEAVQELKLNRYFTSHNNRRNFLEHYHVVFACDLLFQEKHNFLQCLNDNDLLLFTGRVTDLILSTDMADHDLHLSEFQKILSTNSDIGKNDIYKLSLMKIIIKACDIGHPAKPLEMHKKWSGLVMNEMQIQSEKQRLFESGQLPLMEHNNDKKINAEFLKLKVIPLFETLSQYVSLEIQVKQLYENLYYWES</sequence>
<dbReference type="InterPro" id="IPR003607">
    <property type="entry name" value="HD/PDEase_dom"/>
</dbReference>
<evidence type="ECO:0000256" key="1">
    <source>
        <dbReference type="ARBA" id="ARBA00022723"/>
    </source>
</evidence>
<dbReference type="GO" id="GO:0046872">
    <property type="term" value="F:metal ion binding"/>
    <property type="evidence" value="ECO:0007669"/>
    <property type="project" value="UniProtKB-KW"/>
</dbReference>
<dbReference type="GO" id="GO:0004114">
    <property type="term" value="F:3',5'-cyclic-nucleotide phosphodiesterase activity"/>
    <property type="evidence" value="ECO:0007669"/>
    <property type="project" value="InterPro"/>
</dbReference>
<dbReference type="GO" id="GO:0007165">
    <property type="term" value="P:signal transduction"/>
    <property type="evidence" value="ECO:0007669"/>
    <property type="project" value="InterPro"/>
</dbReference>
<dbReference type="Gene3D" id="1.10.1300.10">
    <property type="entry name" value="3'5'-cyclic nucleotide phosphodiesterase, catalytic domain"/>
    <property type="match status" value="1"/>
</dbReference>
<dbReference type="SUPFAM" id="SSF109604">
    <property type="entry name" value="HD-domain/PDEase-like"/>
    <property type="match status" value="1"/>
</dbReference>
<dbReference type="InterPro" id="IPR023088">
    <property type="entry name" value="PDEase"/>
</dbReference>
<keyword evidence="1 4" id="KW-0479">Metal-binding</keyword>
<dbReference type="PANTHER" id="PTHR11347">
    <property type="entry name" value="CYCLIC NUCLEOTIDE PHOSPHODIESTERASE"/>
    <property type="match status" value="1"/>
</dbReference>
<evidence type="ECO:0000256" key="4">
    <source>
        <dbReference type="PIRSR" id="PIRSR623088-3"/>
    </source>
</evidence>
<feature type="domain" description="PDEase" evidence="5">
    <location>
        <begin position="1"/>
        <end position="308"/>
    </location>
</feature>
<name>A0A9N9B9Q4_9GLOM</name>
<dbReference type="PRINTS" id="PR00387">
    <property type="entry name" value="PDIESTERASE1"/>
</dbReference>
<evidence type="ECO:0000313" key="7">
    <source>
        <dbReference type="Proteomes" id="UP000789739"/>
    </source>
</evidence>
<accession>A0A9N9B9Q4</accession>
<dbReference type="OrthoDB" id="546632at2759"/>
<dbReference type="AlphaFoldDB" id="A0A9N9B9Q4"/>
<organism evidence="6 7">
    <name type="scientific">Paraglomus brasilianum</name>
    <dbReference type="NCBI Taxonomy" id="144538"/>
    <lineage>
        <taxon>Eukaryota</taxon>
        <taxon>Fungi</taxon>
        <taxon>Fungi incertae sedis</taxon>
        <taxon>Mucoromycota</taxon>
        <taxon>Glomeromycotina</taxon>
        <taxon>Glomeromycetes</taxon>
        <taxon>Paraglomerales</taxon>
        <taxon>Paraglomeraceae</taxon>
        <taxon>Paraglomus</taxon>
    </lineage>
</organism>
<feature type="active site" description="Proton donor" evidence="3">
    <location>
        <position position="58"/>
    </location>
</feature>
<feature type="binding site" evidence="4">
    <location>
        <position position="62"/>
    </location>
    <ligand>
        <name>Zn(2+)</name>
        <dbReference type="ChEBI" id="CHEBI:29105"/>
        <label>1</label>
    </ligand>
</feature>
<dbReference type="InterPro" id="IPR002073">
    <property type="entry name" value="PDEase_catalytic_dom"/>
</dbReference>
<dbReference type="InterPro" id="IPR036971">
    <property type="entry name" value="PDEase_catalytic_dom_sf"/>
</dbReference>
<dbReference type="EMBL" id="CAJVPI010000640">
    <property type="protein sequence ID" value="CAG8558481.1"/>
    <property type="molecule type" value="Genomic_DNA"/>
</dbReference>
<comment type="caution">
    <text evidence="6">The sequence shown here is derived from an EMBL/GenBank/DDBJ whole genome shotgun (WGS) entry which is preliminary data.</text>
</comment>
<dbReference type="CDD" id="cd00077">
    <property type="entry name" value="HDc"/>
    <property type="match status" value="1"/>
</dbReference>
<evidence type="ECO:0000313" key="6">
    <source>
        <dbReference type="EMBL" id="CAG8558481.1"/>
    </source>
</evidence>
<feature type="binding site" evidence="4">
    <location>
        <position position="222"/>
    </location>
    <ligand>
        <name>Zn(2+)</name>
        <dbReference type="ChEBI" id="CHEBI:29105"/>
        <label>1</label>
    </ligand>
</feature>
<gene>
    <name evidence="6" type="ORF">PBRASI_LOCUS5462</name>
</gene>
<evidence type="ECO:0000256" key="3">
    <source>
        <dbReference type="PIRSR" id="PIRSR623088-1"/>
    </source>
</evidence>
<feature type="binding site" evidence="4">
    <location>
        <position position="99"/>
    </location>
    <ligand>
        <name>Zn(2+)</name>
        <dbReference type="ChEBI" id="CHEBI:29105"/>
        <label>2</label>
    </ligand>
</feature>
<dbReference type="Proteomes" id="UP000789739">
    <property type="component" value="Unassembled WGS sequence"/>
</dbReference>
<dbReference type="SMART" id="SM00471">
    <property type="entry name" value="HDc"/>
    <property type="match status" value="1"/>
</dbReference>
<proteinExistence type="predicted"/>
<dbReference type="Pfam" id="PF00233">
    <property type="entry name" value="PDEase_I"/>
    <property type="match status" value="1"/>
</dbReference>
<keyword evidence="2" id="KW-0378">Hydrolase</keyword>